<proteinExistence type="inferred from homology"/>
<dbReference type="InterPro" id="IPR021410">
    <property type="entry name" value="FAF"/>
</dbReference>
<feature type="region of interest" description="Disordered" evidence="2">
    <location>
        <begin position="187"/>
        <end position="225"/>
    </location>
</feature>
<dbReference type="Proteomes" id="UP001497516">
    <property type="component" value="Chromosome 5"/>
</dbReference>
<evidence type="ECO:0000313" key="5">
    <source>
        <dbReference type="Proteomes" id="UP001497516"/>
    </source>
</evidence>
<comment type="similarity">
    <text evidence="1">Belongs to the fantastic four family.</text>
</comment>
<feature type="compositionally biased region" description="Acidic residues" evidence="2">
    <location>
        <begin position="192"/>
        <end position="220"/>
    </location>
</feature>
<dbReference type="EMBL" id="OZ034818">
    <property type="protein sequence ID" value="CAL1390376.1"/>
    <property type="molecule type" value="Genomic_DNA"/>
</dbReference>
<evidence type="ECO:0000313" key="4">
    <source>
        <dbReference type="EMBL" id="CAL1390376.1"/>
    </source>
</evidence>
<reference evidence="4 5" key="1">
    <citation type="submission" date="2024-04" db="EMBL/GenBank/DDBJ databases">
        <authorList>
            <person name="Fracassetti M."/>
        </authorList>
    </citation>
    <scope>NUCLEOTIDE SEQUENCE [LARGE SCALE GENOMIC DNA]</scope>
</reference>
<gene>
    <name evidence="4" type="ORF">LTRI10_LOCUS31167</name>
</gene>
<evidence type="ECO:0000259" key="3">
    <source>
        <dbReference type="Pfam" id="PF11250"/>
    </source>
</evidence>
<dbReference type="PANTHER" id="PTHR33155:SF75">
    <property type="entry name" value="OS02G0750800 PROTEIN"/>
    <property type="match status" value="1"/>
</dbReference>
<evidence type="ECO:0000256" key="1">
    <source>
        <dbReference type="ARBA" id="ARBA00008690"/>
    </source>
</evidence>
<organism evidence="4 5">
    <name type="scientific">Linum trigynum</name>
    <dbReference type="NCBI Taxonomy" id="586398"/>
    <lineage>
        <taxon>Eukaryota</taxon>
        <taxon>Viridiplantae</taxon>
        <taxon>Streptophyta</taxon>
        <taxon>Embryophyta</taxon>
        <taxon>Tracheophyta</taxon>
        <taxon>Spermatophyta</taxon>
        <taxon>Magnoliopsida</taxon>
        <taxon>eudicotyledons</taxon>
        <taxon>Gunneridae</taxon>
        <taxon>Pentapetalae</taxon>
        <taxon>rosids</taxon>
        <taxon>fabids</taxon>
        <taxon>Malpighiales</taxon>
        <taxon>Linaceae</taxon>
        <taxon>Linum</taxon>
    </lineage>
</organism>
<protein>
    <recommendedName>
        <fullName evidence="3">FAF domain-containing protein</fullName>
    </recommendedName>
</protein>
<dbReference type="PANTHER" id="PTHR33155">
    <property type="entry name" value="FANTASTIC FOUR-LIKE PROTEIN (DUF3049)"/>
    <property type="match status" value="1"/>
</dbReference>
<accession>A0AAV2EWN0</accession>
<feature type="region of interest" description="Disordered" evidence="2">
    <location>
        <begin position="80"/>
        <end position="124"/>
    </location>
</feature>
<sequence>MKGVQQEDEFPVLSTTVAAGSSCSYLEECIGCESCLDLNTHTEHHLLYLFPKPTVTPRNCDVDHNHAADKEDHREEVVIEEQQEEGNDDRCCIVGGDDDDDKSSSKKSEMKDKEEEKQQKMRWWKKEYPPPIPLLARTENLASHMPWVLKRQYTNDGRLVLTEERAWRHHEYFRAHRSHGRLTLHLVPLDPHDDDDEDDDLEHLGDNDDDEEEEEDDDEGGFQRASGNAVKCLNYNGVMRGSPTNCIFGVPLVPTLRPILG</sequence>
<dbReference type="Pfam" id="PF11250">
    <property type="entry name" value="FAF"/>
    <property type="match status" value="1"/>
</dbReference>
<keyword evidence="5" id="KW-1185">Reference proteome</keyword>
<feature type="domain" description="FAF" evidence="3">
    <location>
        <begin position="127"/>
        <end position="186"/>
    </location>
</feature>
<name>A0AAV2EWN0_9ROSI</name>
<evidence type="ECO:0000256" key="2">
    <source>
        <dbReference type="SAM" id="MobiDB-lite"/>
    </source>
</evidence>
<dbReference type="AlphaFoldDB" id="A0AAV2EWN0"/>
<dbReference type="PROSITE" id="PS51257">
    <property type="entry name" value="PROKAR_LIPOPROTEIN"/>
    <property type="match status" value="1"/>
</dbReference>
<feature type="compositionally biased region" description="Basic and acidic residues" evidence="2">
    <location>
        <begin position="102"/>
        <end position="124"/>
    </location>
</feature>
<dbReference type="InterPro" id="IPR046431">
    <property type="entry name" value="FAF_dom"/>
</dbReference>